<feature type="compositionally biased region" description="Basic residues" evidence="1">
    <location>
        <begin position="98"/>
        <end position="108"/>
    </location>
</feature>
<evidence type="ECO:0008006" key="4">
    <source>
        <dbReference type="Google" id="ProtNLM"/>
    </source>
</evidence>
<evidence type="ECO:0000256" key="1">
    <source>
        <dbReference type="SAM" id="MobiDB-lite"/>
    </source>
</evidence>
<feature type="compositionally biased region" description="Acidic residues" evidence="1">
    <location>
        <begin position="120"/>
        <end position="130"/>
    </location>
</feature>
<name>A0A9X8MHW1_9PSED</name>
<dbReference type="EMBL" id="FOEV01000033">
    <property type="protein sequence ID" value="SER51860.1"/>
    <property type="molecule type" value="Genomic_DNA"/>
</dbReference>
<dbReference type="Proteomes" id="UP000183210">
    <property type="component" value="Unassembled WGS sequence"/>
</dbReference>
<accession>A0A9X8MHW1</accession>
<dbReference type="RefSeq" id="WP_074830616.1">
    <property type="nucleotide sequence ID" value="NZ_FOEV01000033.1"/>
</dbReference>
<dbReference type="GeneID" id="300270004"/>
<proteinExistence type="predicted"/>
<dbReference type="AlphaFoldDB" id="A0A9X8MHW1"/>
<evidence type="ECO:0000313" key="3">
    <source>
        <dbReference type="Proteomes" id="UP000183210"/>
    </source>
</evidence>
<feature type="region of interest" description="Disordered" evidence="1">
    <location>
        <begin position="98"/>
        <end position="152"/>
    </location>
</feature>
<comment type="caution">
    <text evidence="2">The sequence shown here is derived from an EMBL/GenBank/DDBJ whole genome shotgun (WGS) entry which is preliminary data.</text>
</comment>
<protein>
    <recommendedName>
        <fullName evidence="4">Phage replication protein</fullName>
    </recommendedName>
</protein>
<evidence type="ECO:0000313" key="2">
    <source>
        <dbReference type="EMBL" id="SER51860.1"/>
    </source>
</evidence>
<reference evidence="2 3" key="1">
    <citation type="submission" date="2016-10" db="EMBL/GenBank/DDBJ databases">
        <authorList>
            <person name="Varghese N."/>
            <person name="Submissions S."/>
        </authorList>
    </citation>
    <scope>NUCLEOTIDE SEQUENCE [LARGE SCALE GENOMIC DNA]</scope>
    <source>
        <strain evidence="2 3">LMG 21974</strain>
    </source>
</reference>
<gene>
    <name evidence="2" type="ORF">SAMN05216409_1334</name>
</gene>
<sequence>MANQWFRMYSEFATDPKVQMLSESDQRRFIMLLCLRCSNGDVTLHDEEVAFQLRISNEEWNKTKRILIDRGLIDEDAKPCAWDKRQYVSDSSTARVAAHRASKKKARKQACNVSVTPPDTDTDTDTDTEQEPPLPPEGEKPTKPASGFDPIQACPANVSPAVWAKWVQCRKEQGKPLKKTTCEAQAKLLEDHPDPDAVVQASINAGWQGLFPQGLANVHPISDASRPRIVKGTRDTKPPKTRPGDFHHWNMAENRWELMNEEWNEPNSGKSWEYLRRIGEA</sequence>
<organism evidence="2 3">
    <name type="scientific">Pseudomonas lutea</name>
    <dbReference type="NCBI Taxonomy" id="243924"/>
    <lineage>
        <taxon>Bacteria</taxon>
        <taxon>Pseudomonadati</taxon>
        <taxon>Pseudomonadota</taxon>
        <taxon>Gammaproteobacteria</taxon>
        <taxon>Pseudomonadales</taxon>
        <taxon>Pseudomonadaceae</taxon>
        <taxon>Pseudomonas</taxon>
    </lineage>
</organism>